<dbReference type="OrthoDB" id="288590at2759"/>
<dbReference type="Pfam" id="PF03171">
    <property type="entry name" value="2OG-FeII_Oxy"/>
    <property type="match status" value="1"/>
</dbReference>
<dbReference type="Proteomes" id="UP000567179">
    <property type="component" value="Unassembled WGS sequence"/>
</dbReference>
<dbReference type="SUPFAM" id="SSF51197">
    <property type="entry name" value="Clavaminate synthase-like"/>
    <property type="match status" value="1"/>
</dbReference>
<reference evidence="3 4" key="1">
    <citation type="journal article" date="2020" name="ISME J.">
        <title>Uncovering the hidden diversity of litter-decomposition mechanisms in mushroom-forming fungi.</title>
        <authorList>
            <person name="Floudas D."/>
            <person name="Bentzer J."/>
            <person name="Ahren D."/>
            <person name="Johansson T."/>
            <person name="Persson P."/>
            <person name="Tunlid A."/>
        </authorList>
    </citation>
    <scope>NUCLEOTIDE SEQUENCE [LARGE SCALE GENOMIC DNA]</scope>
    <source>
        <strain evidence="3 4">CBS 101986</strain>
    </source>
</reference>
<feature type="region of interest" description="Disordered" evidence="1">
    <location>
        <begin position="1"/>
        <end position="27"/>
    </location>
</feature>
<name>A0A8H5BUH5_9AGAR</name>
<dbReference type="AlphaFoldDB" id="A0A8H5BUH5"/>
<gene>
    <name evidence="3" type="ORF">D9619_011468</name>
</gene>
<feature type="domain" description="Isopenicillin N synthase-like Fe(2+) 2OG dioxygenase" evidence="2">
    <location>
        <begin position="29"/>
        <end position="85"/>
    </location>
</feature>
<evidence type="ECO:0000256" key="1">
    <source>
        <dbReference type="SAM" id="MobiDB-lite"/>
    </source>
</evidence>
<keyword evidence="4" id="KW-1185">Reference proteome</keyword>
<protein>
    <recommendedName>
        <fullName evidence="2">Isopenicillin N synthase-like Fe(2+) 2OG dioxygenase domain-containing protein</fullName>
    </recommendedName>
</protein>
<dbReference type="EMBL" id="JAACJJ010000003">
    <property type="protein sequence ID" value="KAF5328733.1"/>
    <property type="molecule type" value="Genomic_DNA"/>
</dbReference>
<organism evidence="3 4">
    <name type="scientific">Psilocybe cf. subviscida</name>
    <dbReference type="NCBI Taxonomy" id="2480587"/>
    <lineage>
        <taxon>Eukaryota</taxon>
        <taxon>Fungi</taxon>
        <taxon>Dikarya</taxon>
        <taxon>Basidiomycota</taxon>
        <taxon>Agaricomycotina</taxon>
        <taxon>Agaricomycetes</taxon>
        <taxon>Agaricomycetidae</taxon>
        <taxon>Agaricales</taxon>
        <taxon>Agaricineae</taxon>
        <taxon>Strophariaceae</taxon>
        <taxon>Psilocybe</taxon>
    </lineage>
</organism>
<evidence type="ECO:0000313" key="4">
    <source>
        <dbReference type="Proteomes" id="UP000567179"/>
    </source>
</evidence>
<comment type="caution">
    <text evidence="3">The sequence shown here is derived from an EMBL/GenBank/DDBJ whole genome shotgun (WGS) entry which is preliminary data.</text>
</comment>
<evidence type="ECO:0000313" key="3">
    <source>
        <dbReference type="EMBL" id="KAF5328733.1"/>
    </source>
</evidence>
<dbReference type="Gene3D" id="2.60.120.330">
    <property type="entry name" value="B-lactam Antibiotic, Isopenicillin N Synthase, Chain"/>
    <property type="match status" value="1"/>
</dbReference>
<sequence length="116" mass="12541">MCSVSSGSHPDVQPHLRHDSEDDAAPVKVVEYPAVKDGAEGQGMGPHYDAGFLTFFSQASLYHGLQVQNLAGEWIDAPPTPGYLRREHRQGARVRHGWPGTGDVASRHITVAQSAI</sequence>
<proteinExistence type="predicted"/>
<dbReference type="InterPro" id="IPR027443">
    <property type="entry name" value="IPNS-like_sf"/>
</dbReference>
<evidence type="ECO:0000259" key="2">
    <source>
        <dbReference type="Pfam" id="PF03171"/>
    </source>
</evidence>
<dbReference type="InterPro" id="IPR044861">
    <property type="entry name" value="IPNS-like_FE2OG_OXY"/>
</dbReference>
<accession>A0A8H5BUH5</accession>